<evidence type="ECO:0000256" key="1">
    <source>
        <dbReference type="SAM" id="Phobius"/>
    </source>
</evidence>
<dbReference type="Proteomes" id="UP000554054">
    <property type="component" value="Unassembled WGS sequence"/>
</dbReference>
<proteinExistence type="predicted"/>
<evidence type="ECO:0000313" key="3">
    <source>
        <dbReference type="Proteomes" id="UP000554054"/>
    </source>
</evidence>
<feature type="transmembrane region" description="Helical" evidence="1">
    <location>
        <begin position="62"/>
        <end position="82"/>
    </location>
</feature>
<sequence length="92" mass="9764">MPDSDDRPMTLRATVARWSLGTLLAVGAVVLLLKPGGISKLLALVLAGAAVATFARRSRSDAAIISVVLLAIAAFFLFAFLSGNSEWITERY</sequence>
<gene>
    <name evidence="2" type="ORF">BJY20_001036</name>
</gene>
<evidence type="ECO:0000313" key="2">
    <source>
        <dbReference type="EMBL" id="NYF97644.1"/>
    </source>
</evidence>
<reference evidence="2 3" key="1">
    <citation type="submission" date="2020-07" db="EMBL/GenBank/DDBJ databases">
        <title>Sequencing the genomes of 1000 actinobacteria strains.</title>
        <authorList>
            <person name="Klenk H.-P."/>
        </authorList>
    </citation>
    <scope>NUCLEOTIDE SEQUENCE [LARGE SCALE GENOMIC DNA]</scope>
    <source>
        <strain evidence="2 3">DSM 26154</strain>
    </source>
</reference>
<keyword evidence="3" id="KW-1185">Reference proteome</keyword>
<keyword evidence="1" id="KW-0472">Membrane</keyword>
<protein>
    <submittedName>
        <fullName evidence="2">Putative membrane protein YccC</fullName>
    </submittedName>
</protein>
<comment type="caution">
    <text evidence="2">The sequence shown here is derived from an EMBL/GenBank/DDBJ whole genome shotgun (WGS) entry which is preliminary data.</text>
</comment>
<keyword evidence="1" id="KW-0812">Transmembrane</keyword>
<keyword evidence="1" id="KW-1133">Transmembrane helix</keyword>
<accession>A0A852VTM3</accession>
<feature type="transmembrane region" description="Helical" evidence="1">
    <location>
        <begin position="38"/>
        <end position="55"/>
    </location>
</feature>
<organism evidence="2 3">
    <name type="scientific">Janibacter cremeus</name>
    <dbReference type="NCBI Taxonomy" id="1285192"/>
    <lineage>
        <taxon>Bacteria</taxon>
        <taxon>Bacillati</taxon>
        <taxon>Actinomycetota</taxon>
        <taxon>Actinomycetes</taxon>
        <taxon>Micrococcales</taxon>
        <taxon>Intrasporangiaceae</taxon>
        <taxon>Janibacter</taxon>
    </lineage>
</organism>
<feature type="transmembrane region" description="Helical" evidence="1">
    <location>
        <begin position="15"/>
        <end position="32"/>
    </location>
</feature>
<name>A0A852VTM3_9MICO</name>
<dbReference type="RefSeq" id="WP_185990546.1">
    <property type="nucleotide sequence ID" value="NZ_JACCAE010000001.1"/>
</dbReference>
<dbReference type="AlphaFoldDB" id="A0A852VTM3"/>
<dbReference type="EMBL" id="JACCAE010000001">
    <property type="protein sequence ID" value="NYF97644.1"/>
    <property type="molecule type" value="Genomic_DNA"/>
</dbReference>